<evidence type="ECO:0000256" key="3">
    <source>
        <dbReference type="ARBA" id="ARBA00022679"/>
    </source>
</evidence>
<comment type="similarity">
    <text evidence="1">Belongs to the class IV-like SAM-binding methyltransferase superfamily. RNA methyltransferase TrmH family.</text>
</comment>
<dbReference type="Pfam" id="PF00588">
    <property type="entry name" value="SpoU_methylase"/>
    <property type="match status" value="1"/>
</dbReference>
<organism evidence="6 7">
    <name type="scientific">Periweissella cryptocerci</name>
    <dbReference type="NCBI Taxonomy" id="2506420"/>
    <lineage>
        <taxon>Bacteria</taxon>
        <taxon>Bacillati</taxon>
        <taxon>Bacillota</taxon>
        <taxon>Bacilli</taxon>
        <taxon>Lactobacillales</taxon>
        <taxon>Lactobacillaceae</taxon>
        <taxon>Periweissella</taxon>
    </lineage>
</organism>
<dbReference type="AlphaFoldDB" id="A0A4P6YT58"/>
<dbReference type="InterPro" id="IPR001537">
    <property type="entry name" value="SpoU_MeTrfase"/>
</dbReference>
<dbReference type="InterPro" id="IPR029064">
    <property type="entry name" value="Ribosomal_eL30-like_sf"/>
</dbReference>
<evidence type="ECO:0000256" key="4">
    <source>
        <dbReference type="SAM" id="MobiDB-lite"/>
    </source>
</evidence>
<dbReference type="NCBIfam" id="TIGR00186">
    <property type="entry name" value="rRNA_methyl_3"/>
    <property type="match status" value="1"/>
</dbReference>
<dbReference type="GO" id="GO:0032259">
    <property type="term" value="P:methylation"/>
    <property type="evidence" value="ECO:0007669"/>
    <property type="project" value="UniProtKB-KW"/>
</dbReference>
<dbReference type="GO" id="GO:0005829">
    <property type="term" value="C:cytosol"/>
    <property type="evidence" value="ECO:0007669"/>
    <property type="project" value="TreeGrafter"/>
</dbReference>
<dbReference type="EMBL" id="CP037940">
    <property type="protein sequence ID" value="QBO35827.1"/>
    <property type="molecule type" value="Genomic_DNA"/>
</dbReference>
<dbReference type="Gene3D" id="3.40.1280.10">
    <property type="match status" value="1"/>
</dbReference>
<dbReference type="GO" id="GO:0006396">
    <property type="term" value="P:RNA processing"/>
    <property type="evidence" value="ECO:0007669"/>
    <property type="project" value="InterPro"/>
</dbReference>
<dbReference type="KEGG" id="wei:EQG49_04775"/>
<accession>A0A4P6YT58</accession>
<evidence type="ECO:0000313" key="6">
    <source>
        <dbReference type="EMBL" id="QBO35827.1"/>
    </source>
</evidence>
<proteinExistence type="inferred from homology"/>
<keyword evidence="3 6" id="KW-0808">Transferase</keyword>
<reference evidence="7" key="1">
    <citation type="submission" date="2019-03" db="EMBL/GenBank/DDBJ databases">
        <title>Weissella sp. 26KH-42 Genome sequencing.</title>
        <authorList>
            <person name="Heo J."/>
            <person name="Kim S.-J."/>
            <person name="Kim J.-S."/>
            <person name="Hong S.-B."/>
            <person name="Kwon S.-W."/>
        </authorList>
    </citation>
    <scope>NUCLEOTIDE SEQUENCE [LARGE SCALE GENOMIC DNA]</scope>
    <source>
        <strain evidence="7">26KH-42</strain>
    </source>
</reference>
<feature type="domain" description="RNA 2-O ribose methyltransferase substrate binding" evidence="5">
    <location>
        <begin position="61"/>
        <end position="136"/>
    </location>
</feature>
<dbReference type="Proteomes" id="UP000292886">
    <property type="component" value="Chromosome"/>
</dbReference>
<dbReference type="SMART" id="SM00967">
    <property type="entry name" value="SpoU_sub_bind"/>
    <property type="match status" value="1"/>
</dbReference>
<dbReference type="InterPro" id="IPR029028">
    <property type="entry name" value="Alpha/beta_knot_MTases"/>
</dbReference>
<evidence type="ECO:0000256" key="2">
    <source>
        <dbReference type="ARBA" id="ARBA00022603"/>
    </source>
</evidence>
<evidence type="ECO:0000256" key="1">
    <source>
        <dbReference type="ARBA" id="ARBA00007228"/>
    </source>
</evidence>
<feature type="compositionally biased region" description="Basic and acidic residues" evidence="4">
    <location>
        <begin position="1"/>
        <end position="52"/>
    </location>
</feature>
<dbReference type="SUPFAM" id="SSF75217">
    <property type="entry name" value="alpha/beta knot"/>
    <property type="match status" value="1"/>
</dbReference>
<keyword evidence="7" id="KW-1185">Reference proteome</keyword>
<evidence type="ECO:0000313" key="7">
    <source>
        <dbReference type="Proteomes" id="UP000292886"/>
    </source>
</evidence>
<protein>
    <submittedName>
        <fullName evidence="6">23S rRNA (Guanosine(2251)-2'-O)-methyltransferase RlmB</fullName>
    </submittedName>
</protein>
<dbReference type="InterPro" id="IPR004441">
    <property type="entry name" value="rRNA_MeTrfase_TrmH"/>
</dbReference>
<dbReference type="OrthoDB" id="9794400at2"/>
<dbReference type="CDD" id="cd18103">
    <property type="entry name" value="SpoU-like_RlmB"/>
    <property type="match status" value="1"/>
</dbReference>
<dbReference type="Pfam" id="PF08032">
    <property type="entry name" value="SpoU_sub_bind"/>
    <property type="match status" value="1"/>
</dbReference>
<dbReference type="InterPro" id="IPR013123">
    <property type="entry name" value="SpoU_subst-bd"/>
</dbReference>
<dbReference type="GO" id="GO:0008173">
    <property type="term" value="F:RNA methyltransferase activity"/>
    <property type="evidence" value="ECO:0007669"/>
    <property type="project" value="InterPro"/>
</dbReference>
<name>A0A4P6YT58_9LACO</name>
<sequence length="301" mass="33145">MPSNYEKPRGNRDNKPRRPKRDDKPRTDRAKRDDRPRRDAKLRTDRPVRDESGVPAPLGDFVIGRHPAIEALKSDQEINKVWLQEGMRADAMKEIMDLAKEKGLVIQSAPKSKLDDLSDNQNHQGVVLSVAAFKYASIDDMFAAAAAKDEAPFFLILDSIEDPHNLGSIMRTADAAGVHGIIIPKRRAVQLTATVAKTSTGAIEHVPVARVTNLVAAVEDLKKKGLWIFGTDMNGTDYRKWDAKGPVALIIGNEGKGVSQLLKKSVDEMLTIPMIGHVQSLNASVAASLLIYQGFSTRHPF</sequence>
<dbReference type="FunFam" id="3.40.1280.10:FF:000008">
    <property type="entry name" value="Group 3 RNA methyltransferase TrmH"/>
    <property type="match status" value="1"/>
</dbReference>
<dbReference type="Gene3D" id="3.30.1330.30">
    <property type="match status" value="1"/>
</dbReference>
<dbReference type="SUPFAM" id="SSF55315">
    <property type="entry name" value="L30e-like"/>
    <property type="match status" value="1"/>
</dbReference>
<keyword evidence="2 6" id="KW-0489">Methyltransferase</keyword>
<dbReference type="InterPro" id="IPR029026">
    <property type="entry name" value="tRNA_m1G_MTases_N"/>
</dbReference>
<gene>
    <name evidence="6" type="primary">rlmB</name>
    <name evidence="6" type="ORF">EQG49_04775</name>
</gene>
<evidence type="ECO:0000259" key="5">
    <source>
        <dbReference type="SMART" id="SM00967"/>
    </source>
</evidence>
<dbReference type="RefSeq" id="WP_133362906.1">
    <property type="nucleotide sequence ID" value="NZ_CP037940.1"/>
</dbReference>
<dbReference type="PANTHER" id="PTHR46429:SF1">
    <property type="entry name" value="23S RRNA (GUANOSINE-2'-O-)-METHYLTRANSFERASE RLMB"/>
    <property type="match status" value="1"/>
</dbReference>
<dbReference type="GO" id="GO:0003723">
    <property type="term" value="F:RNA binding"/>
    <property type="evidence" value="ECO:0007669"/>
    <property type="project" value="InterPro"/>
</dbReference>
<feature type="region of interest" description="Disordered" evidence="4">
    <location>
        <begin position="1"/>
        <end position="55"/>
    </location>
</feature>
<dbReference type="PANTHER" id="PTHR46429">
    <property type="entry name" value="23S RRNA (GUANOSINE-2'-O-)-METHYLTRANSFERASE RLMB"/>
    <property type="match status" value="1"/>
</dbReference>